<organism evidence="2 3">
    <name type="scientific">Folsomia candida</name>
    <name type="common">Springtail</name>
    <dbReference type="NCBI Taxonomy" id="158441"/>
    <lineage>
        <taxon>Eukaryota</taxon>
        <taxon>Metazoa</taxon>
        <taxon>Ecdysozoa</taxon>
        <taxon>Arthropoda</taxon>
        <taxon>Hexapoda</taxon>
        <taxon>Collembola</taxon>
        <taxon>Entomobryomorpha</taxon>
        <taxon>Isotomoidea</taxon>
        <taxon>Isotomidae</taxon>
        <taxon>Proisotominae</taxon>
        <taxon>Folsomia</taxon>
    </lineage>
</organism>
<accession>A0A226ECK6</accession>
<gene>
    <name evidence="2" type="ORF">Fcan01_10652</name>
</gene>
<protein>
    <submittedName>
        <fullName evidence="2">Poly(3-hydroxyalkanoate) depolymerase C</fullName>
    </submittedName>
</protein>
<keyword evidence="3" id="KW-1185">Reference proteome</keyword>
<dbReference type="OrthoDB" id="6020543at2759"/>
<keyword evidence="1" id="KW-0732">Signal</keyword>
<reference evidence="2 3" key="1">
    <citation type="submission" date="2015-12" db="EMBL/GenBank/DDBJ databases">
        <title>The genome of Folsomia candida.</title>
        <authorList>
            <person name="Faddeeva A."/>
            <person name="Derks M.F."/>
            <person name="Anvar Y."/>
            <person name="Smit S."/>
            <person name="Van Straalen N."/>
            <person name="Roelofs D."/>
        </authorList>
    </citation>
    <scope>NUCLEOTIDE SEQUENCE [LARGE SCALE GENOMIC DNA]</scope>
    <source>
        <strain evidence="2 3">VU population</strain>
        <tissue evidence="2">Whole body</tissue>
    </source>
</reference>
<dbReference type="PANTHER" id="PTHR42972:SF8">
    <property type="entry name" value="POLYHYDROXYBUTYRATE DEPOLYMERASE"/>
    <property type="match status" value="1"/>
</dbReference>
<evidence type="ECO:0000313" key="3">
    <source>
        <dbReference type="Proteomes" id="UP000198287"/>
    </source>
</evidence>
<evidence type="ECO:0000256" key="1">
    <source>
        <dbReference type="SAM" id="SignalP"/>
    </source>
</evidence>
<feature type="chain" id="PRO_5011968532" evidence="1">
    <location>
        <begin position="20"/>
        <end position="334"/>
    </location>
</feature>
<dbReference type="EMBL" id="LNIX01000005">
    <property type="protein sequence ID" value="OXA54777.1"/>
    <property type="molecule type" value="Genomic_DNA"/>
</dbReference>
<sequence>MFASYCLIVYFCIFVEIFAQTNYTTTTLEKYNVDSNSVTVSGISSGGAMSNQFHFIFSDVIKGAGIFEGGPYLCAYVSVLGCAPDFQLVPLYNLEASMLSKAGKISPVQNIKGQKVYIFHGTNDKTIGVKSGRNLKKMYDHFGADVHAEFSLNAGHGQPVDGNGYGGPCESVNPDQHYINECGYNGAYEMFSWLYGAENITRPPKGYVADGNIIYFNQTEFLPTTGKTSMSSTGLLYVPKGCADKTKMCRFHVAFHGCSSNIEAFGTDYVTKTQYAEVAELNDIVILFPQTANTDISPKGCWDFIGYTDRLTYPTKTGPQAASAYRMLQRVLGN</sequence>
<dbReference type="PANTHER" id="PTHR42972">
    <property type="entry name" value="TOL-PAL SYSTEM PROTEIN TOLB"/>
    <property type="match status" value="1"/>
</dbReference>
<name>A0A226ECK6_FOLCA</name>
<evidence type="ECO:0000313" key="2">
    <source>
        <dbReference type="EMBL" id="OXA54777.1"/>
    </source>
</evidence>
<comment type="caution">
    <text evidence="2">The sequence shown here is derived from an EMBL/GenBank/DDBJ whole genome shotgun (WGS) entry which is preliminary data.</text>
</comment>
<dbReference type="SUPFAM" id="SSF53474">
    <property type="entry name" value="alpha/beta-Hydrolases"/>
    <property type="match status" value="1"/>
</dbReference>
<proteinExistence type="predicted"/>
<feature type="signal peptide" evidence="1">
    <location>
        <begin position="1"/>
        <end position="19"/>
    </location>
</feature>
<dbReference type="Proteomes" id="UP000198287">
    <property type="component" value="Unassembled WGS sequence"/>
</dbReference>
<dbReference type="Gene3D" id="3.40.50.1820">
    <property type="entry name" value="alpha/beta hydrolase"/>
    <property type="match status" value="2"/>
</dbReference>
<dbReference type="AlphaFoldDB" id="A0A226ECK6"/>
<dbReference type="InterPro" id="IPR029058">
    <property type="entry name" value="AB_hydrolase_fold"/>
</dbReference>